<evidence type="ECO:0000313" key="2">
    <source>
        <dbReference type="Proteomes" id="UP000295367"/>
    </source>
</evidence>
<dbReference type="EMBL" id="SMCO01000007">
    <property type="protein sequence ID" value="TCV86412.1"/>
    <property type="molecule type" value="Genomic_DNA"/>
</dbReference>
<proteinExistence type="predicted"/>
<keyword evidence="2" id="KW-1185">Reference proteome</keyword>
<gene>
    <name evidence="1" type="ORF">EDC63_107100</name>
</gene>
<comment type="caution">
    <text evidence="1">The sequence shown here is derived from an EMBL/GenBank/DDBJ whole genome shotgun (WGS) entry which is preliminary data.</text>
</comment>
<protein>
    <submittedName>
        <fullName evidence="1">Uncharacterized protein</fullName>
    </submittedName>
</protein>
<evidence type="ECO:0000313" key="1">
    <source>
        <dbReference type="EMBL" id="TCV86412.1"/>
    </source>
</evidence>
<sequence length="30" mass="3204">MEWIAVNSVGRVKNAGACLGNRKTMGLLTL</sequence>
<name>A0A4R3Y4D2_9PROT</name>
<reference evidence="1 2" key="1">
    <citation type="submission" date="2019-03" db="EMBL/GenBank/DDBJ databases">
        <title>Genomic Encyclopedia of Type Strains, Phase IV (KMG-IV): sequencing the most valuable type-strain genomes for metagenomic binning, comparative biology and taxonomic classification.</title>
        <authorList>
            <person name="Goeker M."/>
        </authorList>
    </citation>
    <scope>NUCLEOTIDE SEQUENCE [LARGE SCALE GENOMIC DNA]</scope>
    <source>
        <strain evidence="1 2">DSM 100309</strain>
    </source>
</reference>
<accession>A0A4R3Y4D2</accession>
<dbReference type="AlphaFoldDB" id="A0A4R3Y4D2"/>
<organism evidence="1 2">
    <name type="scientific">Sulfurirhabdus autotrophica</name>
    <dbReference type="NCBI Taxonomy" id="1706046"/>
    <lineage>
        <taxon>Bacteria</taxon>
        <taxon>Pseudomonadati</taxon>
        <taxon>Pseudomonadota</taxon>
        <taxon>Betaproteobacteria</taxon>
        <taxon>Nitrosomonadales</taxon>
        <taxon>Sulfuricellaceae</taxon>
        <taxon>Sulfurirhabdus</taxon>
    </lineage>
</organism>
<dbReference type="Proteomes" id="UP000295367">
    <property type="component" value="Unassembled WGS sequence"/>
</dbReference>